<evidence type="ECO:0000256" key="5">
    <source>
        <dbReference type="NCBIfam" id="TIGR00065"/>
    </source>
</evidence>
<feature type="binding site" evidence="4">
    <location>
        <position position="136"/>
    </location>
    <ligand>
        <name>GTP</name>
        <dbReference type="ChEBI" id="CHEBI:37565"/>
    </ligand>
</feature>
<dbReference type="SUPFAM" id="SSF52490">
    <property type="entry name" value="Tubulin nucleotide-binding domain-like"/>
    <property type="match status" value="1"/>
</dbReference>
<feature type="binding site" evidence="4">
    <location>
        <begin position="101"/>
        <end position="103"/>
    </location>
    <ligand>
        <name>GTP</name>
        <dbReference type="ChEBI" id="CHEBI:37565"/>
    </ligand>
</feature>
<proteinExistence type="inferred from homology"/>
<sequence length="312" mass="32758">MKAATKIKVVGVGGAGGNAVSRMAACKTQGVELIAINCDVQDLQKARAHQKLRIGRSLTQGLGAGMNPEKGRLAALENKEDISELLAGADMVFVACGLGGGTGSGAAPVVAEIAKAQGALVIAVVTTPFSFEGTYRHQVAKGALEILKNKVDTLLVVPNDKILSQENKGATLLAAFWACDEVLRQAVQGITDLIFFSGIINVDFADVKTIMKNAGPAFFGQGKARGERRVETAVNLAIHSPLLDFSISGAKGILFNVSGGDDLSLTEINEAANLITQTVDPRAKIIFGAVHDKHLQKEEIKLTVIATGFEKK</sequence>
<dbReference type="Gene3D" id="3.40.50.1440">
    <property type="entry name" value="Tubulin/FtsZ, GTPase domain"/>
    <property type="match status" value="1"/>
</dbReference>
<evidence type="ECO:0000256" key="3">
    <source>
        <dbReference type="ARBA" id="ARBA00023134"/>
    </source>
</evidence>
<dbReference type="InterPro" id="IPR020805">
    <property type="entry name" value="Cell_div_FtsZ_CS"/>
</dbReference>
<feature type="domain" description="Tubulin/FtsZ 2-layer sandwich" evidence="8">
    <location>
        <begin position="200"/>
        <end position="312"/>
    </location>
</feature>
<evidence type="ECO:0000313" key="9">
    <source>
        <dbReference type="EMBL" id="OGZ24248.1"/>
    </source>
</evidence>
<keyword evidence="3 4" id="KW-0342">GTP-binding</keyword>
<dbReference type="SMART" id="SM00864">
    <property type="entry name" value="Tubulin"/>
    <property type="match status" value="1"/>
</dbReference>
<comment type="subunit">
    <text evidence="4">Homodimer. Polymerizes to form a dynamic ring structure in a strictly GTP-dependent manner. Interacts directly with several other division proteins.</text>
</comment>
<dbReference type="PRINTS" id="PR00423">
    <property type="entry name" value="CELLDVISFTSZ"/>
</dbReference>
<protein>
    <recommendedName>
        <fullName evidence="4 5">Cell division protein FtsZ</fullName>
    </recommendedName>
</protein>
<accession>A0A1G2EGA0</accession>
<name>A0A1G2EGA0_9BACT</name>
<reference evidence="9 10" key="1">
    <citation type="journal article" date="2016" name="Nat. Commun.">
        <title>Thousands of microbial genomes shed light on interconnected biogeochemical processes in an aquifer system.</title>
        <authorList>
            <person name="Anantharaman K."/>
            <person name="Brown C.T."/>
            <person name="Hug L.A."/>
            <person name="Sharon I."/>
            <person name="Castelle C.J."/>
            <person name="Probst A.J."/>
            <person name="Thomas B.C."/>
            <person name="Singh A."/>
            <person name="Wilkins M.J."/>
            <person name="Karaoz U."/>
            <person name="Brodie E.L."/>
            <person name="Williams K.H."/>
            <person name="Hubbard S.S."/>
            <person name="Banfield J.F."/>
        </authorList>
    </citation>
    <scope>NUCLEOTIDE SEQUENCE [LARGE SCALE GENOMIC DNA]</scope>
</reference>
<dbReference type="GO" id="GO:0005737">
    <property type="term" value="C:cytoplasm"/>
    <property type="evidence" value="ECO:0007669"/>
    <property type="project" value="UniProtKB-SubCell"/>
</dbReference>
<dbReference type="PANTHER" id="PTHR30314:SF3">
    <property type="entry name" value="MITOCHONDRIAL DIVISION PROTEIN FSZA"/>
    <property type="match status" value="1"/>
</dbReference>
<comment type="caution">
    <text evidence="9">The sequence shown here is derived from an EMBL/GenBank/DDBJ whole genome shotgun (WGS) entry which is preliminary data.</text>
</comment>
<dbReference type="GO" id="GO:0005525">
    <property type="term" value="F:GTP binding"/>
    <property type="evidence" value="ECO:0007669"/>
    <property type="project" value="UniProtKB-UniRule"/>
</dbReference>
<dbReference type="InterPro" id="IPR018316">
    <property type="entry name" value="Tubulin/FtsZ_2-layer-sand-dom"/>
</dbReference>
<dbReference type="PROSITE" id="PS00227">
    <property type="entry name" value="TUBULIN"/>
    <property type="match status" value="1"/>
</dbReference>
<dbReference type="InterPro" id="IPR036525">
    <property type="entry name" value="Tubulin/FtsZ_GTPase_sf"/>
</dbReference>
<dbReference type="GO" id="GO:0032153">
    <property type="term" value="C:cell division site"/>
    <property type="evidence" value="ECO:0007669"/>
    <property type="project" value="UniProtKB-UniRule"/>
</dbReference>
<evidence type="ECO:0000313" key="10">
    <source>
        <dbReference type="Proteomes" id="UP000178647"/>
    </source>
</evidence>
<evidence type="ECO:0000256" key="6">
    <source>
        <dbReference type="RuleBase" id="RU000631"/>
    </source>
</evidence>
<dbReference type="STRING" id="1801672.A2896_00155"/>
<evidence type="ECO:0000259" key="7">
    <source>
        <dbReference type="SMART" id="SM00864"/>
    </source>
</evidence>
<dbReference type="GO" id="GO:0007017">
    <property type="term" value="P:microtubule-based process"/>
    <property type="evidence" value="ECO:0007669"/>
    <property type="project" value="InterPro"/>
</dbReference>
<comment type="similarity">
    <text evidence="1 4 6">Belongs to the FtsZ family.</text>
</comment>
<gene>
    <name evidence="4" type="primary">ftsZ</name>
    <name evidence="9" type="ORF">A2896_00155</name>
</gene>
<dbReference type="HAMAP" id="MF_00909">
    <property type="entry name" value="FtsZ"/>
    <property type="match status" value="1"/>
</dbReference>
<comment type="function">
    <text evidence="4 6">Essential cell division protein that forms a contractile ring structure (Z ring) at the future cell division site. The regulation of the ring assembly controls the timing and the location of cell division. One of the functions of the FtsZ ring is to recruit other cell division proteins to the septum to produce a new cell wall between the dividing cells. Binds GTP and shows GTPase activity.</text>
</comment>
<dbReference type="InterPro" id="IPR045061">
    <property type="entry name" value="FtsZ/CetZ"/>
</dbReference>
<dbReference type="Pfam" id="PF12327">
    <property type="entry name" value="FtsZ_C"/>
    <property type="match status" value="1"/>
</dbReference>
<dbReference type="GO" id="GO:0003924">
    <property type="term" value="F:GTPase activity"/>
    <property type="evidence" value="ECO:0007669"/>
    <property type="project" value="UniProtKB-UniRule"/>
</dbReference>
<evidence type="ECO:0000256" key="4">
    <source>
        <dbReference type="HAMAP-Rule" id="MF_00909"/>
    </source>
</evidence>
<dbReference type="NCBIfam" id="TIGR00065">
    <property type="entry name" value="ftsZ"/>
    <property type="match status" value="1"/>
</dbReference>
<dbReference type="GO" id="GO:0043093">
    <property type="term" value="P:FtsZ-dependent cytokinesis"/>
    <property type="evidence" value="ECO:0007669"/>
    <property type="project" value="UniProtKB-UniRule"/>
</dbReference>
<dbReference type="GO" id="GO:0051258">
    <property type="term" value="P:protein polymerization"/>
    <property type="evidence" value="ECO:0007669"/>
    <property type="project" value="UniProtKB-UniRule"/>
</dbReference>
<keyword evidence="2 4" id="KW-0547">Nucleotide-binding</keyword>
<comment type="subcellular location">
    <subcellularLocation>
        <location evidence="4">Cytoplasm</location>
    </subcellularLocation>
    <text evidence="4">Assembles at midcell at the inner surface of the cytoplasmic membrane.</text>
</comment>
<dbReference type="Pfam" id="PF00091">
    <property type="entry name" value="Tubulin"/>
    <property type="match status" value="1"/>
</dbReference>
<dbReference type="InterPro" id="IPR008280">
    <property type="entry name" value="Tub_FtsZ_C"/>
</dbReference>
<evidence type="ECO:0000256" key="1">
    <source>
        <dbReference type="ARBA" id="ARBA00009690"/>
    </source>
</evidence>
<feature type="domain" description="Tubulin/FtsZ GTPase" evidence="7">
    <location>
        <begin position="6"/>
        <end position="198"/>
    </location>
</feature>
<keyword evidence="4 6" id="KW-0131">Cell cycle</keyword>
<keyword evidence="4" id="KW-0963">Cytoplasm</keyword>
<feature type="binding site" evidence="4">
    <location>
        <position position="132"/>
    </location>
    <ligand>
        <name>GTP</name>
        <dbReference type="ChEBI" id="CHEBI:37565"/>
    </ligand>
</feature>
<dbReference type="FunFam" id="3.40.50.1440:FF:000001">
    <property type="entry name" value="Cell division protein FtsZ"/>
    <property type="match status" value="1"/>
</dbReference>
<evidence type="ECO:0000259" key="8">
    <source>
        <dbReference type="SMART" id="SM00865"/>
    </source>
</evidence>
<dbReference type="GO" id="GO:0005874">
    <property type="term" value="C:microtubule"/>
    <property type="evidence" value="ECO:0007669"/>
    <property type="project" value="InterPro"/>
</dbReference>
<organism evidence="9 10">
    <name type="scientific">Candidatus Nealsonbacteria bacterium RIFCSPLOWO2_01_FULL_43_32</name>
    <dbReference type="NCBI Taxonomy" id="1801672"/>
    <lineage>
        <taxon>Bacteria</taxon>
        <taxon>Candidatus Nealsoniibacteriota</taxon>
    </lineage>
</organism>
<feature type="binding site" evidence="4">
    <location>
        <position position="180"/>
    </location>
    <ligand>
        <name>GTP</name>
        <dbReference type="ChEBI" id="CHEBI:37565"/>
    </ligand>
</feature>
<dbReference type="PANTHER" id="PTHR30314">
    <property type="entry name" value="CELL DIVISION PROTEIN FTSZ-RELATED"/>
    <property type="match status" value="1"/>
</dbReference>
<dbReference type="Proteomes" id="UP000178647">
    <property type="component" value="Unassembled WGS sequence"/>
</dbReference>
<feature type="binding site" evidence="4">
    <location>
        <begin position="14"/>
        <end position="18"/>
    </location>
    <ligand>
        <name>GTP</name>
        <dbReference type="ChEBI" id="CHEBI:37565"/>
    </ligand>
</feature>
<dbReference type="InterPro" id="IPR024757">
    <property type="entry name" value="FtsZ_C"/>
</dbReference>
<keyword evidence="4 6" id="KW-0132">Cell division</keyword>
<dbReference type="CDD" id="cd02201">
    <property type="entry name" value="FtsZ_type1"/>
    <property type="match status" value="1"/>
</dbReference>
<keyword evidence="4 6" id="KW-0717">Septation</keyword>
<dbReference type="SMART" id="SM00865">
    <property type="entry name" value="Tubulin_C"/>
    <property type="match status" value="1"/>
</dbReference>
<dbReference type="InterPro" id="IPR017975">
    <property type="entry name" value="Tubulin_CS"/>
</dbReference>
<dbReference type="GO" id="GO:0000917">
    <property type="term" value="P:division septum assembly"/>
    <property type="evidence" value="ECO:0007669"/>
    <property type="project" value="UniProtKB-KW"/>
</dbReference>
<dbReference type="InterPro" id="IPR003008">
    <property type="entry name" value="Tubulin_FtsZ_GTPase"/>
</dbReference>
<evidence type="ECO:0000256" key="2">
    <source>
        <dbReference type="ARBA" id="ARBA00022741"/>
    </source>
</evidence>
<dbReference type="EMBL" id="MHMH01000015">
    <property type="protein sequence ID" value="OGZ24248.1"/>
    <property type="molecule type" value="Genomic_DNA"/>
</dbReference>
<dbReference type="PROSITE" id="PS01135">
    <property type="entry name" value="FTSZ_2"/>
    <property type="match status" value="1"/>
</dbReference>
<dbReference type="AlphaFoldDB" id="A0A1G2EGA0"/>
<dbReference type="InterPro" id="IPR000158">
    <property type="entry name" value="Cell_div_FtsZ"/>
</dbReference>
<dbReference type="SUPFAM" id="SSF55307">
    <property type="entry name" value="Tubulin C-terminal domain-like"/>
    <property type="match status" value="1"/>
</dbReference>